<dbReference type="SUPFAM" id="SSF52172">
    <property type="entry name" value="CheY-like"/>
    <property type="match status" value="1"/>
</dbReference>
<keyword evidence="2" id="KW-1185">Reference proteome</keyword>
<comment type="caution">
    <text evidence="1">The sequence shown here is derived from an EMBL/GenBank/DDBJ whole genome shotgun (WGS) entry which is preliminary data.</text>
</comment>
<evidence type="ECO:0000313" key="1">
    <source>
        <dbReference type="EMBL" id="SFK86134.1"/>
    </source>
</evidence>
<evidence type="ECO:0000313" key="2">
    <source>
        <dbReference type="Proteomes" id="UP000199598"/>
    </source>
</evidence>
<gene>
    <name evidence="1" type="ORF">SAMN04488518_110120</name>
</gene>
<dbReference type="InterPro" id="IPR011006">
    <property type="entry name" value="CheY-like_superfamily"/>
</dbReference>
<organism evidence="1 2">
    <name type="scientific">Pseudovibrio ascidiaceicola</name>
    <dbReference type="NCBI Taxonomy" id="285279"/>
    <lineage>
        <taxon>Bacteria</taxon>
        <taxon>Pseudomonadati</taxon>
        <taxon>Pseudomonadota</taxon>
        <taxon>Alphaproteobacteria</taxon>
        <taxon>Hyphomicrobiales</taxon>
        <taxon>Stappiaceae</taxon>
        <taxon>Pseudovibrio</taxon>
    </lineage>
</organism>
<sequence length="413" mass="45871">MADHSQPLETETHDSSWGKILLIAPVHNHVFDMLEPLTVLSDRLVAVRTSAQLMEELQGASVLPICILLPWQEDNPPELDELTQTIREFRKGPGVEVPLLIITTGSAPVPLDLKPSATVSDAIPPDVLLPRIAGLRRLANRAEEARLRRGLFGPLPEYKIEFGPLKSAGLLVAGYGKHFGRTQALLDMPVEIVSGFSSDMTEDYLTARRFEAVLIDMPAWQACEEIERLRADPRYFNLPILAHSVDEESAHLLYSAGATDVLLGDVSDKALTGHIISALRAGRRQRLTDAILTVSSQWLARQDNDDFLSEQKYLNYLKLLEESTKRRGESIYELNLLELIERFTGSNPQAFAQHQMYWSGTVLSIAMAVCRDEDFVANIEGRGPVAVLRSKKGMEQLSNRVLVMVRTTGLGNG</sequence>
<dbReference type="EMBL" id="FOSK01000010">
    <property type="protein sequence ID" value="SFK86134.1"/>
    <property type="molecule type" value="Genomic_DNA"/>
</dbReference>
<dbReference type="Proteomes" id="UP000199598">
    <property type="component" value="Unassembled WGS sequence"/>
</dbReference>
<name>A0A1I4CXV9_9HYPH</name>
<proteinExistence type="predicted"/>
<protein>
    <recommendedName>
        <fullName evidence="3">Response regulatory domain-containing protein</fullName>
    </recommendedName>
</protein>
<reference evidence="1 2" key="1">
    <citation type="submission" date="2016-10" db="EMBL/GenBank/DDBJ databases">
        <authorList>
            <person name="Varghese N."/>
            <person name="Submissions S."/>
        </authorList>
    </citation>
    <scope>NUCLEOTIDE SEQUENCE [LARGE SCALE GENOMIC DNA]</scope>
    <source>
        <strain evidence="1 2">DSM 16392</strain>
    </source>
</reference>
<evidence type="ECO:0008006" key="3">
    <source>
        <dbReference type="Google" id="ProtNLM"/>
    </source>
</evidence>
<accession>A0A1I4CXV9</accession>
<dbReference type="RefSeq" id="WP_093521736.1">
    <property type="nucleotide sequence ID" value="NZ_FOSK01000010.1"/>
</dbReference>